<gene>
    <name evidence="1" type="ordered locus">pCSL0055</name>
</gene>
<dbReference type="GeneID" id="29472806"/>
<geneLocation type="plasmid" evidence="1 2">
    <name>pCSL1</name>
</geneLocation>
<dbReference type="Gene3D" id="3.40.50.300">
    <property type="entry name" value="P-loop containing nucleotide triphosphate hydrolases"/>
    <property type="match status" value="1"/>
</dbReference>
<evidence type="ECO:0000313" key="2">
    <source>
        <dbReference type="Proteomes" id="UP000001318"/>
    </source>
</evidence>
<dbReference type="RefSeq" id="WP_012300365.1">
    <property type="nucleotide sequence ID" value="NC_010408.1"/>
</dbReference>
<sequence length="181" mass="19760">MLEPAVRPLSEFEPERDGHARVLQGAYGDSATREALGAWCERRAAEGEFTFLAPFAPVEGRGISTIADERLWPAALEAVRDELSRRHAVRLRIEEWAGSALGPLRPWYVVIDMSWVRDMHSDTCKAHVLGLIGEIVRQGAGVGIHILATRADGPAIYLYQANLLAAEVSAFDTGAITLDGL</sequence>
<dbReference type="EMBL" id="AM849036">
    <property type="protein sequence ID" value="CAQ03298.1"/>
    <property type="molecule type" value="Genomic_DNA"/>
</dbReference>
<evidence type="ECO:0000313" key="1">
    <source>
        <dbReference type="EMBL" id="CAQ03298.1"/>
    </source>
</evidence>
<accession>B0RJA8</accession>
<dbReference type="KEGG" id="cms:pCSL0055"/>
<keyword evidence="1" id="KW-0614">Plasmid</keyword>
<dbReference type="InterPro" id="IPR027417">
    <property type="entry name" value="P-loop_NTPase"/>
</dbReference>
<reference evidence="1 2" key="1">
    <citation type="journal article" date="2008" name="J. Bacteriol.">
        <title>Genome of the actinomycete plant pathogen Clavibacter michiganensis subsp. sepedonicus suggests recent niche adaptation.</title>
        <authorList>
            <person name="Bentley S.D."/>
            <person name="Corton C."/>
            <person name="Brown S.E."/>
            <person name="Barron A."/>
            <person name="Clark L."/>
            <person name="Doggett J."/>
            <person name="Harris B."/>
            <person name="Ormond D."/>
            <person name="Quail M.A."/>
            <person name="May G."/>
            <person name="Francis D."/>
            <person name="Knudson D."/>
            <person name="Parkhill J."/>
            <person name="Ishimaru C.A."/>
        </authorList>
    </citation>
    <scope>NUCLEOTIDE SEQUENCE [LARGE SCALE GENOMIC DNA]</scope>
    <source>
        <strain evidence="2">ATCC 33113 / DSM 20744 / JCM 9667 / LMG 2889 / ICMP 2535 / C-1</strain>
    </source>
</reference>
<keyword evidence="2" id="KW-1185">Reference proteome</keyword>
<organism evidence="1 2">
    <name type="scientific">Clavibacter sepedonicus</name>
    <name type="common">Clavibacter michiganensis subsp. sepedonicus</name>
    <dbReference type="NCBI Taxonomy" id="31964"/>
    <lineage>
        <taxon>Bacteria</taxon>
        <taxon>Bacillati</taxon>
        <taxon>Actinomycetota</taxon>
        <taxon>Actinomycetes</taxon>
        <taxon>Micrococcales</taxon>
        <taxon>Microbacteriaceae</taxon>
        <taxon>Clavibacter</taxon>
    </lineage>
</organism>
<proteinExistence type="predicted"/>
<dbReference type="Proteomes" id="UP000001318">
    <property type="component" value="Plasmid pCSL1"/>
</dbReference>
<name>B0RJA8_CLASE</name>
<protein>
    <submittedName>
        <fullName evidence="1">Uncharacterized protein</fullName>
    </submittedName>
</protein>
<dbReference type="AlphaFoldDB" id="B0RJA8"/>
<dbReference type="HOGENOM" id="CLU_1486575_0_0_11"/>